<dbReference type="EMBL" id="QOIP01000014">
    <property type="protein sequence ID" value="RLU15016.1"/>
    <property type="molecule type" value="Genomic_DNA"/>
</dbReference>
<sequence length="281" mass="32673">MSDKKLTSGIVTFSEAEYNDYQKSLSSRKEWPGINVNAAKDSRVTLNTPMLIMELYRLVPYKEGRYIHFHPFNMPHIKIRKIELVGLVTNVKHNINNLFLTIEDGTSVIEIHYKLQQYMSTVEQRRQINEKYRYQAENLRQSETKVVANLPNKLPQPRPGFCYSRDTCLQDVAVLENEWWLETNNGFLGKTILPSDYIYVIGYPSLDVRFQEIPQDITAEFIEHAKLTVFALSVTCISEETYNNKLSAWINTTVSQRYKEAEKDLTVPRKISDASKDEILH</sequence>
<dbReference type="OrthoDB" id="25571at2759"/>
<reference evidence="1 3" key="1">
    <citation type="journal article" date="2014" name="Curr. Biol.">
        <title>The genome of the clonal raider ant Cerapachys biroi.</title>
        <authorList>
            <person name="Oxley P.R."/>
            <person name="Ji L."/>
            <person name="Fetter-Pruneda I."/>
            <person name="McKenzie S.K."/>
            <person name="Li C."/>
            <person name="Hu H."/>
            <person name="Zhang G."/>
            <person name="Kronauer D.J."/>
        </authorList>
    </citation>
    <scope>NUCLEOTIDE SEQUENCE [LARGE SCALE GENOMIC DNA]</scope>
</reference>
<accession>A0A026W8D3</accession>
<dbReference type="EMBL" id="KK107405">
    <property type="protein sequence ID" value="EZA51284.1"/>
    <property type="molecule type" value="Genomic_DNA"/>
</dbReference>
<dbReference type="Proteomes" id="UP000279307">
    <property type="component" value="Chromosome 14"/>
</dbReference>
<dbReference type="Gene3D" id="2.40.50.140">
    <property type="entry name" value="Nucleic acid-binding proteins"/>
    <property type="match status" value="1"/>
</dbReference>
<dbReference type="AlphaFoldDB" id="A0A026W8D3"/>
<evidence type="ECO:0000313" key="1">
    <source>
        <dbReference type="EMBL" id="EZA51284.1"/>
    </source>
</evidence>
<evidence type="ECO:0000313" key="3">
    <source>
        <dbReference type="Proteomes" id="UP000053097"/>
    </source>
</evidence>
<proteinExistence type="predicted"/>
<dbReference type="InterPro" id="IPR012340">
    <property type="entry name" value="NA-bd_OB-fold"/>
</dbReference>
<protein>
    <submittedName>
        <fullName evidence="1">Uncharacterized protein</fullName>
    </submittedName>
</protein>
<reference evidence="2" key="3">
    <citation type="submission" date="2018-07" db="EMBL/GenBank/DDBJ databases">
        <authorList>
            <person name="Mckenzie S.K."/>
            <person name="Kronauer D.J.C."/>
        </authorList>
    </citation>
    <scope>NUCLEOTIDE SEQUENCE</scope>
    <source>
        <strain evidence="2">Clonal line C1</strain>
    </source>
</reference>
<organism evidence="1 3">
    <name type="scientific">Ooceraea biroi</name>
    <name type="common">Clonal raider ant</name>
    <name type="synonym">Cerapachys biroi</name>
    <dbReference type="NCBI Taxonomy" id="2015173"/>
    <lineage>
        <taxon>Eukaryota</taxon>
        <taxon>Metazoa</taxon>
        <taxon>Ecdysozoa</taxon>
        <taxon>Arthropoda</taxon>
        <taxon>Hexapoda</taxon>
        <taxon>Insecta</taxon>
        <taxon>Pterygota</taxon>
        <taxon>Neoptera</taxon>
        <taxon>Endopterygota</taxon>
        <taxon>Hymenoptera</taxon>
        <taxon>Apocrita</taxon>
        <taxon>Aculeata</taxon>
        <taxon>Formicoidea</taxon>
        <taxon>Formicidae</taxon>
        <taxon>Dorylinae</taxon>
        <taxon>Ooceraea</taxon>
    </lineage>
</organism>
<reference evidence="2" key="2">
    <citation type="journal article" date="2018" name="Genome Res.">
        <title>The genomic architecture and molecular evolution of ant odorant receptors.</title>
        <authorList>
            <person name="McKenzie S.K."/>
            <person name="Kronauer D.J.C."/>
        </authorList>
    </citation>
    <scope>NUCLEOTIDE SEQUENCE [LARGE SCALE GENOMIC DNA]</scope>
    <source>
        <strain evidence="2">Clonal line C1</strain>
    </source>
</reference>
<dbReference type="Proteomes" id="UP000053097">
    <property type="component" value="Unassembled WGS sequence"/>
</dbReference>
<evidence type="ECO:0000313" key="2">
    <source>
        <dbReference type="EMBL" id="RLU15016.1"/>
    </source>
</evidence>
<keyword evidence="3" id="KW-1185">Reference proteome</keyword>
<gene>
    <name evidence="2" type="ORF">DMN91_012903</name>
    <name evidence="1" type="ORF">X777_09961</name>
</gene>
<dbReference type="OMA" id="MPYIRIG"/>
<name>A0A026W8D3_OOCBI</name>